<name>A0AAV4UBP7_CAEEX</name>
<protein>
    <submittedName>
        <fullName evidence="1">Uncharacterized protein</fullName>
    </submittedName>
</protein>
<dbReference type="AlphaFoldDB" id="A0AAV4UBP7"/>
<organism evidence="1 2">
    <name type="scientific">Caerostris extrusa</name>
    <name type="common">Bark spider</name>
    <name type="synonym">Caerostris bankana</name>
    <dbReference type="NCBI Taxonomy" id="172846"/>
    <lineage>
        <taxon>Eukaryota</taxon>
        <taxon>Metazoa</taxon>
        <taxon>Ecdysozoa</taxon>
        <taxon>Arthropoda</taxon>
        <taxon>Chelicerata</taxon>
        <taxon>Arachnida</taxon>
        <taxon>Araneae</taxon>
        <taxon>Araneomorphae</taxon>
        <taxon>Entelegynae</taxon>
        <taxon>Araneoidea</taxon>
        <taxon>Araneidae</taxon>
        <taxon>Caerostris</taxon>
    </lineage>
</organism>
<gene>
    <name evidence="1" type="ORF">CEXT_373111</name>
</gene>
<dbReference type="EMBL" id="BPLR01012612">
    <property type="protein sequence ID" value="GIY55177.1"/>
    <property type="molecule type" value="Genomic_DNA"/>
</dbReference>
<dbReference type="Proteomes" id="UP001054945">
    <property type="component" value="Unassembled WGS sequence"/>
</dbReference>
<reference evidence="1 2" key="1">
    <citation type="submission" date="2021-06" db="EMBL/GenBank/DDBJ databases">
        <title>Caerostris extrusa draft genome.</title>
        <authorList>
            <person name="Kono N."/>
            <person name="Arakawa K."/>
        </authorList>
    </citation>
    <scope>NUCLEOTIDE SEQUENCE [LARGE SCALE GENOMIC DNA]</scope>
</reference>
<proteinExistence type="predicted"/>
<keyword evidence="2" id="KW-1185">Reference proteome</keyword>
<evidence type="ECO:0000313" key="2">
    <source>
        <dbReference type="Proteomes" id="UP001054945"/>
    </source>
</evidence>
<accession>A0AAV4UBP7</accession>
<comment type="caution">
    <text evidence="1">The sequence shown here is derived from an EMBL/GenBank/DDBJ whole genome shotgun (WGS) entry which is preliminary data.</text>
</comment>
<evidence type="ECO:0000313" key="1">
    <source>
        <dbReference type="EMBL" id="GIY55177.1"/>
    </source>
</evidence>
<sequence length="77" mass="8617">MLNDKRDVVCGKPTERDIEKKRAVVSFVSEHLRAEMNPIPLPVAEKREELFLQVPAASSLEKTVRLPLKTGDGSVFV</sequence>